<proteinExistence type="inferred from homology"/>
<accession>A0A9W8AZN7</accession>
<feature type="region of interest" description="Disordered" evidence="13">
    <location>
        <begin position="174"/>
        <end position="202"/>
    </location>
</feature>
<evidence type="ECO:0000256" key="8">
    <source>
        <dbReference type="ARBA" id="ARBA00023136"/>
    </source>
</evidence>
<dbReference type="SUPFAM" id="SSF48208">
    <property type="entry name" value="Six-hairpin glycosidases"/>
    <property type="match status" value="1"/>
</dbReference>
<dbReference type="InterPro" id="IPR031631">
    <property type="entry name" value="Glyco_hydro_63N"/>
</dbReference>
<dbReference type="InterPro" id="IPR031335">
    <property type="entry name" value="Glyco_hydro_63_C"/>
</dbReference>
<dbReference type="GO" id="GO:0006487">
    <property type="term" value="P:protein N-linked glycosylation"/>
    <property type="evidence" value="ECO:0007669"/>
    <property type="project" value="UniProtKB-UniRule"/>
</dbReference>
<comment type="similarity">
    <text evidence="2 12">Belongs to the glycosyl hydrolase 63 family.</text>
</comment>
<evidence type="ECO:0000256" key="2">
    <source>
        <dbReference type="ARBA" id="ARBA00010833"/>
    </source>
</evidence>
<keyword evidence="4 12" id="KW-0378">Hydrolase</keyword>
<evidence type="ECO:0000313" key="16">
    <source>
        <dbReference type="EMBL" id="KAJ1976212.1"/>
    </source>
</evidence>
<evidence type="ECO:0000256" key="9">
    <source>
        <dbReference type="ARBA" id="ARBA00023180"/>
    </source>
</evidence>
<dbReference type="OrthoDB" id="410058at2759"/>
<dbReference type="GO" id="GO:0009311">
    <property type="term" value="P:oligosaccharide metabolic process"/>
    <property type="evidence" value="ECO:0007669"/>
    <property type="project" value="UniProtKB-UniRule"/>
</dbReference>
<keyword evidence="9" id="KW-0325">Glycoprotein</keyword>
<dbReference type="Gene3D" id="2.70.98.110">
    <property type="entry name" value="Glycosyl hydrolase family 63, N-terminal domain"/>
    <property type="match status" value="1"/>
</dbReference>
<feature type="domain" description="Glycosyl hydrolase family 63 N-terminal" evidence="15">
    <location>
        <begin position="11"/>
        <end position="233"/>
    </location>
</feature>
<dbReference type="InterPro" id="IPR004888">
    <property type="entry name" value="Glycoside_hydrolase_63"/>
</dbReference>
<gene>
    <name evidence="16" type="primary">CWH41</name>
    <name evidence="16" type="ORF">H4R34_004064</name>
</gene>
<dbReference type="PANTHER" id="PTHR10412">
    <property type="entry name" value="MANNOSYL-OLIGOSACCHARIDE GLUCOSIDASE"/>
    <property type="match status" value="1"/>
</dbReference>
<keyword evidence="6" id="KW-0735">Signal-anchor</keyword>
<evidence type="ECO:0000256" key="13">
    <source>
        <dbReference type="SAM" id="MobiDB-lite"/>
    </source>
</evidence>
<keyword evidence="17" id="KW-1185">Reference proteome</keyword>
<evidence type="ECO:0000259" key="14">
    <source>
        <dbReference type="Pfam" id="PF03200"/>
    </source>
</evidence>
<dbReference type="InterPro" id="IPR038518">
    <property type="entry name" value="Glyco_hydro_63N_sf"/>
</dbReference>
<dbReference type="Pfam" id="PF03200">
    <property type="entry name" value="Glyco_hydro_63"/>
    <property type="match status" value="1"/>
</dbReference>
<dbReference type="Proteomes" id="UP001151582">
    <property type="component" value="Unassembled WGS sequence"/>
</dbReference>
<evidence type="ECO:0000313" key="17">
    <source>
        <dbReference type="Proteomes" id="UP001151582"/>
    </source>
</evidence>
<reference evidence="16" key="1">
    <citation type="submission" date="2022-07" db="EMBL/GenBank/DDBJ databases">
        <title>Phylogenomic reconstructions and comparative analyses of Kickxellomycotina fungi.</title>
        <authorList>
            <person name="Reynolds N.K."/>
            <person name="Stajich J.E."/>
            <person name="Barry K."/>
            <person name="Grigoriev I.V."/>
            <person name="Crous P."/>
            <person name="Smith M.E."/>
        </authorList>
    </citation>
    <scope>NUCLEOTIDE SEQUENCE</scope>
    <source>
        <strain evidence="16">RSA 567</strain>
    </source>
</reference>
<dbReference type="InterPro" id="IPR012341">
    <property type="entry name" value="6hp_glycosidase-like_sf"/>
</dbReference>
<dbReference type="GO" id="GO:0004573">
    <property type="term" value="F:Glc3Man9GlcNAc2 oligosaccharide glucosidase activity"/>
    <property type="evidence" value="ECO:0007669"/>
    <property type="project" value="UniProtKB-UniRule"/>
</dbReference>
<dbReference type="InterPro" id="IPR008928">
    <property type="entry name" value="6-hairpin_glycosidase_sf"/>
</dbReference>
<evidence type="ECO:0000256" key="3">
    <source>
        <dbReference type="ARBA" id="ARBA00022692"/>
    </source>
</evidence>
<keyword evidence="7" id="KW-1133">Transmembrane helix</keyword>
<protein>
    <recommendedName>
        <fullName evidence="11 12">Mannosyl-oligosaccharide glucosidase</fullName>
        <ecNumber evidence="11 12">3.2.1.106</ecNumber>
    </recommendedName>
</protein>
<dbReference type="AlphaFoldDB" id="A0A9W8AZN7"/>
<evidence type="ECO:0000256" key="10">
    <source>
        <dbReference type="ARBA" id="ARBA00023295"/>
    </source>
</evidence>
<feature type="compositionally biased region" description="Polar residues" evidence="13">
    <location>
        <begin position="174"/>
        <end position="191"/>
    </location>
</feature>
<dbReference type="PANTHER" id="PTHR10412:SF11">
    <property type="entry name" value="MANNOSYL-OLIGOSACCHARIDE GLUCOSIDASE"/>
    <property type="match status" value="1"/>
</dbReference>
<sequence>MESLRQELDQSLQWGTYRPNLYVGMRPRLPHSLLTGLMWYGLNDLESFNNIRHTCEMGDGMRGYGYTQHDGRNYAHQVVNDARNRLVLASDFIKTADGAGWQLRVTGTAMPNSDRKTDSSDTPTAIALVYYVGLDGLGTLSGPSNQQSTFALDEAIVWAGDTPDLGAFSLTIHSNADNQPAPQRDTQSTEALPSDRADTQQAPMVGLKVPSERLWEAKSLYQGQLLKSAKSRILPDGRTTLAPASIFQVRGSVANEANIYMVQYSLQVPFELTIEFAPHGFTPPPLTTLPYRIRVAQLAFDQRFEVTFGLQARNISLLHTQVAQAALSNLVGGIGYFYGNQMVATSGYEDGGQDGDGGGPGHGWDESQPEFAPPDPTQYEFTKPFALFSSTPSRSFFPRGFLWDEGFHQLLLGAWDNDLSLEILASWANLIDENGWVGREQILGDEARSKVPPEFQVQYPSYANPPTLHFALSAYTRRLVARYQAKDVAANLGPDFLNPALKVTLETESFPHSRYVDDPALTQAYLARIYPALRRQYHWFRDTQWGQLKQWGRTPPATEAYRWRGRTLNHTLTSGLDDYPRAVPHVGELHVDLMAWMGYMTRSMASISELVGEMGDLAEYQQIYDDILVNLDALHWVDDRQMYCDLTVDDDEESVPVCHKGYVTLFPLLLGLVPPSSPKLNALLELMHDPQHLWSPFGLRSLSKADQYFNTGEVYWRGSIWLNINYLALAALHQHYISVPGPYQAKAQLIYRELRDNLISTVVKGYQDTGFFWEQYSLEDGQGRRAHPFTGWSSLIALIIAEKYP</sequence>
<evidence type="ECO:0000256" key="7">
    <source>
        <dbReference type="ARBA" id="ARBA00022989"/>
    </source>
</evidence>
<comment type="subcellular location">
    <subcellularLocation>
        <location evidence="1 12">Endoplasmic reticulum membrane</location>
        <topology evidence="1 12">Single-pass type II membrane protein</topology>
    </subcellularLocation>
</comment>
<evidence type="ECO:0000256" key="1">
    <source>
        <dbReference type="ARBA" id="ARBA00004648"/>
    </source>
</evidence>
<keyword evidence="3" id="KW-0812">Transmembrane</keyword>
<dbReference type="EMBL" id="JANBQB010000453">
    <property type="protein sequence ID" value="KAJ1976212.1"/>
    <property type="molecule type" value="Genomic_DNA"/>
</dbReference>
<feature type="domain" description="Glycosyl hydrolase family 63 C-terminal" evidence="14">
    <location>
        <begin position="293"/>
        <end position="802"/>
    </location>
</feature>
<keyword evidence="10 12" id="KW-0326">Glycosidase</keyword>
<evidence type="ECO:0000259" key="15">
    <source>
        <dbReference type="Pfam" id="PF16923"/>
    </source>
</evidence>
<keyword evidence="5 12" id="KW-0256">Endoplasmic reticulum</keyword>
<evidence type="ECO:0000256" key="6">
    <source>
        <dbReference type="ARBA" id="ARBA00022968"/>
    </source>
</evidence>
<evidence type="ECO:0000256" key="4">
    <source>
        <dbReference type="ARBA" id="ARBA00022801"/>
    </source>
</evidence>
<evidence type="ECO:0000256" key="5">
    <source>
        <dbReference type="ARBA" id="ARBA00022824"/>
    </source>
</evidence>
<dbReference type="GO" id="GO:0005789">
    <property type="term" value="C:endoplasmic reticulum membrane"/>
    <property type="evidence" value="ECO:0007669"/>
    <property type="project" value="UniProtKB-SubCell"/>
</dbReference>
<dbReference type="Pfam" id="PF16923">
    <property type="entry name" value="Glyco_hydro_63N"/>
    <property type="match status" value="1"/>
</dbReference>
<organism evidence="16 17">
    <name type="scientific">Dimargaris verticillata</name>
    <dbReference type="NCBI Taxonomy" id="2761393"/>
    <lineage>
        <taxon>Eukaryota</taxon>
        <taxon>Fungi</taxon>
        <taxon>Fungi incertae sedis</taxon>
        <taxon>Zoopagomycota</taxon>
        <taxon>Kickxellomycotina</taxon>
        <taxon>Dimargaritomycetes</taxon>
        <taxon>Dimargaritales</taxon>
        <taxon>Dimargaritaceae</taxon>
        <taxon>Dimargaris</taxon>
    </lineage>
</organism>
<evidence type="ECO:0000256" key="12">
    <source>
        <dbReference type="RuleBase" id="RU368089"/>
    </source>
</evidence>
<dbReference type="EC" id="3.2.1.106" evidence="11 12"/>
<comment type="function">
    <text evidence="12">Cleaves the distal alpha 1,2-linked glucose residue from the Glc(3)Man(9)GlcNAc(2) oligosaccharide precursor.</text>
</comment>
<keyword evidence="8" id="KW-0472">Membrane</keyword>
<comment type="caution">
    <text evidence="16">The sequence shown here is derived from an EMBL/GenBank/DDBJ whole genome shotgun (WGS) entry which is preliminary data.</text>
</comment>
<feature type="region of interest" description="Disordered" evidence="13">
    <location>
        <begin position="348"/>
        <end position="375"/>
    </location>
</feature>
<name>A0A9W8AZN7_9FUNG</name>
<evidence type="ECO:0000256" key="11">
    <source>
        <dbReference type="ARBA" id="ARBA00038888"/>
    </source>
</evidence>
<dbReference type="Gene3D" id="1.50.10.10">
    <property type="match status" value="1"/>
</dbReference>
<comment type="catalytic activity">
    <reaction evidence="12">
        <text>N(4)-(alpha-D-Glc-(1-&gt;2)-alpha-D-Glc-(1-&gt;3)-alpha-D-Glc-(1-&gt;3)-alpha-D-Man-(1-&gt;2)-alpha-D-Man-(1-&gt;2)-alpha-D-Man-(1-&gt;3)-[alpha-D-Man-(1-&gt;2)-alpha-D-Man-(1-&gt;3)-[alpha-D-Man-(1-&gt;2)-alpha-D-Man-(1-&gt;6)]-alpha-D-Man-(1-&gt;6)]-beta-D-Man-(1-&gt;4)-beta-D-GlcNAc-(1-&gt;4)-beta-D-GlcNAc)-L-asparaginyl-[protein] + H2O = N(4)-(alpha-D-Glc-(1-&gt;3)-alpha-D-Glc-(1-&gt;3)-alpha-D-Man-(1-&gt;2)-alpha-D-Man-(1-&gt;2)-alpha-D-Man-(1-&gt;3)-[alpha-D-Man-(1-&gt;2)-alpha-D-Man-(1-&gt;3)-[alpha-D-Man-(1-&gt;2)-alpha-D-Man-(1-&gt;6)]-alpha-D-Man-(1-&gt;6)]-beta-D-Man-(1-&gt;4)-beta-D-GlcNAc-(1-&gt;4)-beta-D-GlcNAc)-L-asparaginyl-[protein] + beta-D-glucose</text>
        <dbReference type="Rhea" id="RHEA:55988"/>
        <dbReference type="Rhea" id="RHEA-COMP:12806"/>
        <dbReference type="Rhea" id="RHEA-COMP:14355"/>
        <dbReference type="ChEBI" id="CHEBI:15377"/>
        <dbReference type="ChEBI" id="CHEBI:15903"/>
        <dbReference type="ChEBI" id="CHEBI:59082"/>
        <dbReference type="ChEBI" id="CHEBI:132537"/>
        <dbReference type="EC" id="3.2.1.106"/>
    </reaction>
</comment>